<evidence type="ECO:0008006" key="11">
    <source>
        <dbReference type="Google" id="ProtNLM"/>
    </source>
</evidence>
<evidence type="ECO:0000256" key="6">
    <source>
        <dbReference type="SAM" id="MobiDB-lite"/>
    </source>
</evidence>
<keyword evidence="3 7" id="KW-0812">Transmembrane</keyword>
<evidence type="ECO:0000256" key="7">
    <source>
        <dbReference type="SAM" id="Phobius"/>
    </source>
</evidence>
<dbReference type="GO" id="GO:0016020">
    <property type="term" value="C:membrane"/>
    <property type="evidence" value="ECO:0007669"/>
    <property type="project" value="UniProtKB-SubCell"/>
</dbReference>
<feature type="transmembrane region" description="Helical" evidence="7">
    <location>
        <begin position="38"/>
        <end position="60"/>
    </location>
</feature>
<keyword evidence="10" id="KW-1185">Reference proteome</keyword>
<feature type="compositionally biased region" description="Basic and acidic residues" evidence="6">
    <location>
        <begin position="109"/>
        <end position="119"/>
    </location>
</feature>
<evidence type="ECO:0000256" key="2">
    <source>
        <dbReference type="ARBA" id="ARBA00009530"/>
    </source>
</evidence>
<dbReference type="EMBL" id="MU865336">
    <property type="protein sequence ID" value="KAK4227092.1"/>
    <property type="molecule type" value="Genomic_DNA"/>
</dbReference>
<feature type="compositionally biased region" description="Basic and acidic residues" evidence="6">
    <location>
        <begin position="132"/>
        <end position="155"/>
    </location>
</feature>
<keyword evidence="4 7" id="KW-1133">Transmembrane helix</keyword>
<comment type="caution">
    <text evidence="9">The sequence shown here is derived from an EMBL/GenBank/DDBJ whole genome shotgun (WGS) entry which is preliminary data.</text>
</comment>
<dbReference type="AlphaFoldDB" id="A0AAN7BPJ5"/>
<feature type="compositionally biased region" description="Basic and acidic residues" evidence="6">
    <location>
        <begin position="87"/>
        <end position="99"/>
    </location>
</feature>
<evidence type="ECO:0000256" key="8">
    <source>
        <dbReference type="SAM" id="SignalP"/>
    </source>
</evidence>
<feature type="chain" id="PRO_5042998235" description="Plasma membrane proteolipid 3" evidence="8">
    <location>
        <begin position="26"/>
        <end position="155"/>
    </location>
</feature>
<reference evidence="9" key="1">
    <citation type="journal article" date="2023" name="Mol. Phylogenet. Evol.">
        <title>Genome-scale phylogeny and comparative genomics of the fungal order Sordariales.</title>
        <authorList>
            <person name="Hensen N."/>
            <person name="Bonometti L."/>
            <person name="Westerberg I."/>
            <person name="Brannstrom I.O."/>
            <person name="Guillou S."/>
            <person name="Cros-Aarteil S."/>
            <person name="Calhoun S."/>
            <person name="Haridas S."/>
            <person name="Kuo A."/>
            <person name="Mondo S."/>
            <person name="Pangilinan J."/>
            <person name="Riley R."/>
            <person name="LaButti K."/>
            <person name="Andreopoulos B."/>
            <person name="Lipzen A."/>
            <person name="Chen C."/>
            <person name="Yan M."/>
            <person name="Daum C."/>
            <person name="Ng V."/>
            <person name="Clum A."/>
            <person name="Steindorff A."/>
            <person name="Ohm R.A."/>
            <person name="Martin F."/>
            <person name="Silar P."/>
            <person name="Natvig D.O."/>
            <person name="Lalanne C."/>
            <person name="Gautier V."/>
            <person name="Ament-Velasquez S.L."/>
            <person name="Kruys A."/>
            <person name="Hutchinson M.I."/>
            <person name="Powell A.J."/>
            <person name="Barry K."/>
            <person name="Miller A.N."/>
            <person name="Grigoriev I.V."/>
            <person name="Debuchy R."/>
            <person name="Gladieux P."/>
            <person name="Hiltunen Thoren M."/>
            <person name="Johannesson H."/>
        </authorList>
    </citation>
    <scope>NUCLEOTIDE SEQUENCE</scope>
    <source>
        <strain evidence="9">CBS 990.96</strain>
    </source>
</reference>
<evidence type="ECO:0000313" key="10">
    <source>
        <dbReference type="Proteomes" id="UP001301958"/>
    </source>
</evidence>
<keyword evidence="5 7" id="KW-0472">Membrane</keyword>
<dbReference type="Pfam" id="PF01679">
    <property type="entry name" value="Pmp3"/>
    <property type="match status" value="1"/>
</dbReference>
<name>A0AAN7BPJ5_9PEZI</name>
<protein>
    <recommendedName>
        <fullName evidence="11">Plasma membrane proteolipid 3</fullName>
    </recommendedName>
</protein>
<reference evidence="9" key="2">
    <citation type="submission" date="2023-05" db="EMBL/GenBank/DDBJ databases">
        <authorList>
            <consortium name="Lawrence Berkeley National Laboratory"/>
            <person name="Steindorff A."/>
            <person name="Hensen N."/>
            <person name="Bonometti L."/>
            <person name="Westerberg I."/>
            <person name="Brannstrom I.O."/>
            <person name="Guillou S."/>
            <person name="Cros-Aarteil S."/>
            <person name="Calhoun S."/>
            <person name="Haridas S."/>
            <person name="Kuo A."/>
            <person name="Mondo S."/>
            <person name="Pangilinan J."/>
            <person name="Riley R."/>
            <person name="Labutti K."/>
            <person name="Andreopoulos B."/>
            <person name="Lipzen A."/>
            <person name="Chen C."/>
            <person name="Yanf M."/>
            <person name="Daum C."/>
            <person name="Ng V."/>
            <person name="Clum A."/>
            <person name="Ohm R."/>
            <person name="Martin F."/>
            <person name="Silar P."/>
            <person name="Natvig D."/>
            <person name="Lalanne C."/>
            <person name="Gautier V."/>
            <person name="Ament-Velasquez S.L."/>
            <person name="Kruys A."/>
            <person name="Hutchinson M.I."/>
            <person name="Powell A.J."/>
            <person name="Barry K."/>
            <person name="Miller A.N."/>
            <person name="Grigoriev I.V."/>
            <person name="Debuchy R."/>
            <person name="Gladieux P."/>
            <person name="Thoren M.H."/>
            <person name="Johannesson H."/>
        </authorList>
    </citation>
    <scope>NUCLEOTIDE SEQUENCE</scope>
    <source>
        <strain evidence="9">CBS 990.96</strain>
    </source>
</reference>
<gene>
    <name evidence="9" type="ORF">QBC38DRAFT_206313</name>
</gene>
<dbReference type="InterPro" id="IPR000612">
    <property type="entry name" value="PMP3"/>
</dbReference>
<evidence type="ECO:0000256" key="3">
    <source>
        <dbReference type="ARBA" id="ARBA00022692"/>
    </source>
</evidence>
<dbReference type="Proteomes" id="UP001301958">
    <property type="component" value="Unassembled WGS sequence"/>
</dbReference>
<evidence type="ECO:0000256" key="5">
    <source>
        <dbReference type="ARBA" id="ARBA00023136"/>
    </source>
</evidence>
<keyword evidence="8" id="KW-0732">Signal</keyword>
<comment type="similarity">
    <text evidence="2">Belongs to the UPF0057 (PMP3) family.</text>
</comment>
<feature type="signal peptide" evidence="8">
    <location>
        <begin position="1"/>
        <end position="25"/>
    </location>
</feature>
<evidence type="ECO:0000256" key="1">
    <source>
        <dbReference type="ARBA" id="ARBA00004370"/>
    </source>
</evidence>
<sequence>MLEYSNTLLVSALVVSLLCPPLATGILCGCTPDVLLNLILTFLGWIPGTVHVIYLAFVVYDRKLKAKEGTKPLRDAPMVFSKRIQDIGSKQEGKTKADPNKVATVPDAAKQKEKTKADSNMDSNVEPATVPDAERPNLLERSQSEPEPVREGVTA</sequence>
<organism evidence="9 10">
    <name type="scientific">Podospora fimiseda</name>
    <dbReference type="NCBI Taxonomy" id="252190"/>
    <lineage>
        <taxon>Eukaryota</taxon>
        <taxon>Fungi</taxon>
        <taxon>Dikarya</taxon>
        <taxon>Ascomycota</taxon>
        <taxon>Pezizomycotina</taxon>
        <taxon>Sordariomycetes</taxon>
        <taxon>Sordariomycetidae</taxon>
        <taxon>Sordariales</taxon>
        <taxon>Podosporaceae</taxon>
        <taxon>Podospora</taxon>
    </lineage>
</organism>
<accession>A0AAN7BPJ5</accession>
<feature type="region of interest" description="Disordered" evidence="6">
    <location>
        <begin position="87"/>
        <end position="155"/>
    </location>
</feature>
<proteinExistence type="inferred from homology"/>
<evidence type="ECO:0000256" key="4">
    <source>
        <dbReference type="ARBA" id="ARBA00022989"/>
    </source>
</evidence>
<comment type="subcellular location">
    <subcellularLocation>
        <location evidence="1">Membrane</location>
    </subcellularLocation>
</comment>
<evidence type="ECO:0000313" key="9">
    <source>
        <dbReference type="EMBL" id="KAK4227092.1"/>
    </source>
</evidence>